<dbReference type="Pfam" id="PF00196">
    <property type="entry name" value="GerE"/>
    <property type="match status" value="1"/>
</dbReference>
<feature type="non-terminal residue" evidence="7">
    <location>
        <position position="206"/>
    </location>
</feature>
<evidence type="ECO:0000256" key="4">
    <source>
        <dbReference type="ARBA" id="ARBA00023163"/>
    </source>
</evidence>
<dbReference type="SMART" id="SM00448">
    <property type="entry name" value="REC"/>
    <property type="match status" value="1"/>
</dbReference>
<dbReference type="PRINTS" id="PR00038">
    <property type="entry name" value="HTHLUXR"/>
</dbReference>
<evidence type="ECO:0000256" key="3">
    <source>
        <dbReference type="ARBA" id="ARBA00023125"/>
    </source>
</evidence>
<dbReference type="SUPFAM" id="SSF52172">
    <property type="entry name" value="CheY-like"/>
    <property type="match status" value="1"/>
</dbReference>
<organism evidence="7">
    <name type="scientific">marine sediment metagenome</name>
    <dbReference type="NCBI Taxonomy" id="412755"/>
    <lineage>
        <taxon>unclassified sequences</taxon>
        <taxon>metagenomes</taxon>
        <taxon>ecological metagenomes</taxon>
    </lineage>
</organism>
<evidence type="ECO:0000256" key="1">
    <source>
        <dbReference type="ARBA" id="ARBA00022553"/>
    </source>
</evidence>
<dbReference type="InterPro" id="IPR011006">
    <property type="entry name" value="CheY-like_superfamily"/>
</dbReference>
<reference evidence="7" key="1">
    <citation type="journal article" date="2014" name="Front. Microbiol.">
        <title>High frequency of phylogenetically diverse reductive dehalogenase-homologous genes in deep subseafloor sedimentary metagenomes.</title>
        <authorList>
            <person name="Kawai M."/>
            <person name="Futagami T."/>
            <person name="Toyoda A."/>
            <person name="Takaki Y."/>
            <person name="Nishi S."/>
            <person name="Hori S."/>
            <person name="Arai W."/>
            <person name="Tsubouchi T."/>
            <person name="Morono Y."/>
            <person name="Uchiyama I."/>
            <person name="Ito T."/>
            <person name="Fujiyama A."/>
            <person name="Inagaki F."/>
            <person name="Takami H."/>
        </authorList>
    </citation>
    <scope>NUCLEOTIDE SEQUENCE</scope>
    <source>
        <strain evidence="7">Expedition CK06-06</strain>
    </source>
</reference>
<evidence type="ECO:0000313" key="7">
    <source>
        <dbReference type="EMBL" id="GAG18092.1"/>
    </source>
</evidence>
<evidence type="ECO:0008006" key="8">
    <source>
        <dbReference type="Google" id="ProtNLM"/>
    </source>
</evidence>
<dbReference type="GO" id="GO:0000160">
    <property type="term" value="P:phosphorelay signal transduction system"/>
    <property type="evidence" value="ECO:0007669"/>
    <property type="project" value="InterPro"/>
</dbReference>
<dbReference type="Gene3D" id="3.40.50.2300">
    <property type="match status" value="1"/>
</dbReference>
<name>X0W451_9ZZZZ</name>
<dbReference type="InterPro" id="IPR000792">
    <property type="entry name" value="Tscrpt_reg_LuxR_C"/>
</dbReference>
<dbReference type="Pfam" id="PF00072">
    <property type="entry name" value="Response_reg"/>
    <property type="match status" value="1"/>
</dbReference>
<sequence>MIIGAEYGPTCSQGVARTCRLLYPSLPSVFVKSDLSPTVFVVDDDDDMRASLETLLNVLGFAVRAFSSAGSFSRYYATGMPGCLVLDIRMPRQSGLDLYEQMLREGKKLPVVFITAHADVPMAVAAMKTGALEFLEKPFDRQTLLERVQTALALDAQWRDRDAAFSAVEQRICRLSERERETLELVLAGASNKAMAEKLFLTERAV</sequence>
<feature type="domain" description="Response regulatory" evidence="6">
    <location>
        <begin position="38"/>
        <end position="152"/>
    </location>
</feature>
<dbReference type="AlphaFoldDB" id="X0W451"/>
<dbReference type="FunFam" id="3.40.50.2300:FF:000018">
    <property type="entry name" value="DNA-binding transcriptional regulator NtrC"/>
    <property type="match status" value="1"/>
</dbReference>
<dbReference type="PANTHER" id="PTHR44688">
    <property type="entry name" value="DNA-BINDING TRANSCRIPTIONAL ACTIVATOR DEVR_DOSR"/>
    <property type="match status" value="1"/>
</dbReference>
<dbReference type="GO" id="GO:0006355">
    <property type="term" value="P:regulation of DNA-templated transcription"/>
    <property type="evidence" value="ECO:0007669"/>
    <property type="project" value="InterPro"/>
</dbReference>
<dbReference type="PROSITE" id="PS50043">
    <property type="entry name" value="HTH_LUXR_2"/>
    <property type="match status" value="1"/>
</dbReference>
<evidence type="ECO:0000259" key="6">
    <source>
        <dbReference type="PROSITE" id="PS50110"/>
    </source>
</evidence>
<evidence type="ECO:0000256" key="2">
    <source>
        <dbReference type="ARBA" id="ARBA00023015"/>
    </source>
</evidence>
<keyword evidence="3" id="KW-0238">DNA-binding</keyword>
<dbReference type="EMBL" id="BARS01038041">
    <property type="protein sequence ID" value="GAG18092.1"/>
    <property type="molecule type" value="Genomic_DNA"/>
</dbReference>
<keyword evidence="1" id="KW-0597">Phosphoprotein</keyword>
<dbReference type="PROSITE" id="PS50110">
    <property type="entry name" value="RESPONSE_REGULATORY"/>
    <property type="match status" value="1"/>
</dbReference>
<comment type="caution">
    <text evidence="7">The sequence shown here is derived from an EMBL/GenBank/DDBJ whole genome shotgun (WGS) entry which is preliminary data.</text>
</comment>
<evidence type="ECO:0000259" key="5">
    <source>
        <dbReference type="PROSITE" id="PS50043"/>
    </source>
</evidence>
<protein>
    <recommendedName>
        <fullName evidence="8">Response regulatory domain-containing protein</fullName>
    </recommendedName>
</protein>
<dbReference type="GO" id="GO:0003677">
    <property type="term" value="F:DNA binding"/>
    <property type="evidence" value="ECO:0007669"/>
    <property type="project" value="UniProtKB-KW"/>
</dbReference>
<dbReference type="InterPro" id="IPR036388">
    <property type="entry name" value="WH-like_DNA-bd_sf"/>
</dbReference>
<keyword evidence="2" id="KW-0805">Transcription regulation</keyword>
<dbReference type="Gene3D" id="1.10.10.10">
    <property type="entry name" value="Winged helix-like DNA-binding domain superfamily/Winged helix DNA-binding domain"/>
    <property type="match status" value="1"/>
</dbReference>
<feature type="domain" description="HTH luxR-type" evidence="5">
    <location>
        <begin position="168"/>
        <end position="206"/>
    </location>
</feature>
<dbReference type="InterPro" id="IPR001789">
    <property type="entry name" value="Sig_transdc_resp-reg_receiver"/>
</dbReference>
<proteinExistence type="predicted"/>
<dbReference type="PANTHER" id="PTHR44688:SF16">
    <property type="entry name" value="DNA-BINDING TRANSCRIPTIONAL ACTIVATOR DEVR_DOSR"/>
    <property type="match status" value="1"/>
</dbReference>
<keyword evidence="4" id="KW-0804">Transcription</keyword>
<accession>X0W451</accession>
<gene>
    <name evidence="7" type="ORF">S01H1_58246</name>
</gene>